<organism evidence="2">
    <name type="scientific">Drosophila grimshawi</name>
    <name type="common">Hawaiian fruit fly</name>
    <name type="synonym">Idiomyia grimshawi</name>
    <dbReference type="NCBI Taxonomy" id="7222"/>
    <lineage>
        <taxon>Eukaryota</taxon>
        <taxon>Metazoa</taxon>
        <taxon>Ecdysozoa</taxon>
        <taxon>Arthropoda</taxon>
        <taxon>Hexapoda</taxon>
        <taxon>Insecta</taxon>
        <taxon>Pterygota</taxon>
        <taxon>Neoptera</taxon>
        <taxon>Endopterygota</taxon>
        <taxon>Diptera</taxon>
        <taxon>Brachycera</taxon>
        <taxon>Muscomorpha</taxon>
        <taxon>Ephydroidea</taxon>
        <taxon>Drosophilidae</taxon>
        <taxon>Drosophila</taxon>
        <taxon>Hawaiian Drosophila</taxon>
    </lineage>
</organism>
<dbReference type="FunCoup" id="B4JWJ1">
    <property type="interactions" value="7"/>
</dbReference>
<proteinExistence type="predicted"/>
<dbReference type="GO" id="GO:0005635">
    <property type="term" value="C:nuclear envelope"/>
    <property type="evidence" value="ECO:0007669"/>
    <property type="project" value="EnsemblMetazoa"/>
</dbReference>
<name>B4JWJ1_DROGR</name>
<dbReference type="GO" id="GO:0001674">
    <property type="term" value="C:female germ cell nucleus"/>
    <property type="evidence" value="ECO:0007669"/>
    <property type="project" value="EnsemblMetazoa"/>
</dbReference>
<sequence length="468" mass="54184">MAGNCGNTKLHILSLTIEECLGCKSANVTFRPVDNAHLVIYTLEKPNETNPMSPIMVTPVGNALKLMCTMDFPDAASLQRMPQLNIGRGCVKMTFKLERLDGICVVKGDADMTPTTSKQAEEHQRARKQSECARRHTLYEVNVQRRFDRVEQLNRIHFQTNGGNWRELTVEEFHGIFFVQPPHRYELLPTQMHQRYAHDWLKTIQADTNNYNILSEDGNPFDTFAKLFDRQDSEQHKHLERLATNCLSVNETARLSERRFLLSIFKQTRSIFEYITNYEYTVWFFVPRHNRYMALNSLSLDDFDLSNVRTCIKLTRDESNRFWQRADHNIMDILLVSIQMALAQTAKQSLLFLGQLEKLSEFVCMQYVTAYFMNTMYTAGSSNTQSSTPKWVCSRYLNRIIQMAESMDLIVVIEYPCTLTLMPNNHRHVKCKQQLDKKTGAISWHLSMDVTKTVDNGIKLLSDAMNSN</sequence>
<dbReference type="OrthoDB" id="7972567at2759"/>
<dbReference type="GO" id="GO:0051457">
    <property type="term" value="P:maintenance of protein location in nucleus"/>
    <property type="evidence" value="ECO:0007669"/>
    <property type="project" value="EnsemblMetazoa"/>
</dbReference>
<dbReference type="GO" id="GO:0007065">
    <property type="term" value="P:male meiosis sister chromatid cohesion"/>
    <property type="evidence" value="ECO:0007669"/>
    <property type="project" value="EnsemblMetazoa"/>
</dbReference>
<dbReference type="GO" id="GO:0000779">
    <property type="term" value="C:condensed chromosome, centromeric region"/>
    <property type="evidence" value="ECO:0007669"/>
    <property type="project" value="EnsemblMetazoa"/>
</dbReference>
<dbReference type="KEGG" id="dgr:6569113"/>
<dbReference type="GO" id="GO:0007060">
    <property type="term" value="P:male meiosis chromosome segregation"/>
    <property type="evidence" value="ECO:0007669"/>
    <property type="project" value="EnsemblMetazoa"/>
</dbReference>
<evidence type="ECO:0000313" key="2">
    <source>
        <dbReference type="Proteomes" id="UP000001070"/>
    </source>
</evidence>
<dbReference type="STRING" id="7222.B4JWJ1"/>
<accession>B4JWJ1</accession>
<dbReference type="eggNOG" id="ENOG502TD0Q">
    <property type="taxonomic scope" value="Eukaryota"/>
</dbReference>
<dbReference type="HOGENOM" id="CLU_566559_0_0_1"/>
<dbReference type="InParanoid" id="B4JWJ1"/>
<dbReference type="GO" id="GO:0000278">
    <property type="term" value="P:mitotic cell cycle"/>
    <property type="evidence" value="ECO:0007669"/>
    <property type="project" value="EnsemblMetazoa"/>
</dbReference>
<dbReference type="GO" id="GO:0000785">
    <property type="term" value="C:chromatin"/>
    <property type="evidence" value="ECO:0007669"/>
    <property type="project" value="EnsemblMetazoa"/>
</dbReference>
<evidence type="ECO:0000313" key="1">
    <source>
        <dbReference type="EMBL" id="EDV98329.1"/>
    </source>
</evidence>
<dbReference type="PhylomeDB" id="B4JWJ1"/>
<dbReference type="OMA" id="WVCMRYL"/>
<protein>
    <submittedName>
        <fullName evidence="1">GH23052</fullName>
    </submittedName>
</protein>
<keyword evidence="2" id="KW-1185">Reference proteome</keyword>
<dbReference type="GO" id="GO:0007066">
    <property type="term" value="P:female meiosis sister chromatid cohesion"/>
    <property type="evidence" value="ECO:0007669"/>
    <property type="project" value="EnsemblMetazoa"/>
</dbReference>
<dbReference type="Proteomes" id="UP000001070">
    <property type="component" value="Unassembled WGS sequence"/>
</dbReference>
<dbReference type="AlphaFoldDB" id="B4JWJ1"/>
<dbReference type="GO" id="GO:0001673">
    <property type="term" value="C:male germ cell nucleus"/>
    <property type="evidence" value="ECO:0007669"/>
    <property type="project" value="EnsemblMetazoa"/>
</dbReference>
<reference evidence="1 2" key="1">
    <citation type="journal article" date="2007" name="Nature">
        <title>Evolution of genes and genomes on the Drosophila phylogeny.</title>
        <authorList>
            <consortium name="Drosophila 12 Genomes Consortium"/>
            <person name="Clark A.G."/>
            <person name="Eisen M.B."/>
            <person name="Smith D.R."/>
            <person name="Bergman C.M."/>
            <person name="Oliver B."/>
            <person name="Markow T.A."/>
            <person name="Kaufman T.C."/>
            <person name="Kellis M."/>
            <person name="Gelbart W."/>
            <person name="Iyer V.N."/>
            <person name="Pollard D.A."/>
            <person name="Sackton T.B."/>
            <person name="Larracuente A.M."/>
            <person name="Singh N.D."/>
            <person name="Abad J.P."/>
            <person name="Abt D.N."/>
            <person name="Adryan B."/>
            <person name="Aguade M."/>
            <person name="Akashi H."/>
            <person name="Anderson W.W."/>
            <person name="Aquadro C.F."/>
            <person name="Ardell D.H."/>
            <person name="Arguello R."/>
            <person name="Artieri C.G."/>
            <person name="Barbash D.A."/>
            <person name="Barker D."/>
            <person name="Barsanti P."/>
            <person name="Batterham P."/>
            <person name="Batzoglou S."/>
            <person name="Begun D."/>
            <person name="Bhutkar A."/>
            <person name="Blanco E."/>
            <person name="Bosak S.A."/>
            <person name="Bradley R.K."/>
            <person name="Brand A.D."/>
            <person name="Brent M.R."/>
            <person name="Brooks A.N."/>
            <person name="Brown R.H."/>
            <person name="Butlin R.K."/>
            <person name="Caggese C."/>
            <person name="Calvi B.R."/>
            <person name="Bernardo de Carvalho A."/>
            <person name="Caspi A."/>
            <person name="Castrezana S."/>
            <person name="Celniker S.E."/>
            <person name="Chang J.L."/>
            <person name="Chapple C."/>
            <person name="Chatterji S."/>
            <person name="Chinwalla A."/>
            <person name="Civetta A."/>
            <person name="Clifton S.W."/>
            <person name="Comeron J.M."/>
            <person name="Costello J.C."/>
            <person name="Coyne J.A."/>
            <person name="Daub J."/>
            <person name="David R.G."/>
            <person name="Delcher A.L."/>
            <person name="Delehaunty K."/>
            <person name="Do C.B."/>
            <person name="Ebling H."/>
            <person name="Edwards K."/>
            <person name="Eickbush T."/>
            <person name="Evans J.D."/>
            <person name="Filipski A."/>
            <person name="Findeiss S."/>
            <person name="Freyhult E."/>
            <person name="Fulton L."/>
            <person name="Fulton R."/>
            <person name="Garcia A.C."/>
            <person name="Gardiner A."/>
            <person name="Garfield D.A."/>
            <person name="Garvin B.E."/>
            <person name="Gibson G."/>
            <person name="Gilbert D."/>
            <person name="Gnerre S."/>
            <person name="Godfrey J."/>
            <person name="Good R."/>
            <person name="Gotea V."/>
            <person name="Gravely B."/>
            <person name="Greenberg A.J."/>
            <person name="Griffiths-Jones S."/>
            <person name="Gross S."/>
            <person name="Guigo R."/>
            <person name="Gustafson E.A."/>
            <person name="Haerty W."/>
            <person name="Hahn M.W."/>
            <person name="Halligan D.L."/>
            <person name="Halpern A.L."/>
            <person name="Halter G.M."/>
            <person name="Han M.V."/>
            <person name="Heger A."/>
            <person name="Hillier L."/>
            <person name="Hinrichs A.S."/>
            <person name="Holmes I."/>
            <person name="Hoskins R.A."/>
            <person name="Hubisz M.J."/>
            <person name="Hultmark D."/>
            <person name="Huntley M.A."/>
            <person name="Jaffe D.B."/>
            <person name="Jagadeeshan S."/>
            <person name="Jeck W.R."/>
            <person name="Johnson J."/>
            <person name="Jones C.D."/>
            <person name="Jordan W.C."/>
            <person name="Karpen G.H."/>
            <person name="Kataoka E."/>
            <person name="Keightley P.D."/>
            <person name="Kheradpour P."/>
            <person name="Kirkness E.F."/>
            <person name="Koerich L.B."/>
            <person name="Kristiansen K."/>
            <person name="Kudrna D."/>
            <person name="Kulathinal R.J."/>
            <person name="Kumar S."/>
            <person name="Kwok R."/>
            <person name="Lander E."/>
            <person name="Langley C.H."/>
            <person name="Lapoint R."/>
            <person name="Lazzaro B.P."/>
            <person name="Lee S.J."/>
            <person name="Levesque L."/>
            <person name="Li R."/>
            <person name="Lin C.F."/>
            <person name="Lin M.F."/>
            <person name="Lindblad-Toh K."/>
            <person name="Llopart A."/>
            <person name="Long M."/>
            <person name="Low L."/>
            <person name="Lozovsky E."/>
            <person name="Lu J."/>
            <person name="Luo M."/>
            <person name="Machado C.A."/>
            <person name="Makalowski W."/>
            <person name="Marzo M."/>
            <person name="Matsuda M."/>
            <person name="Matzkin L."/>
            <person name="McAllister B."/>
            <person name="McBride C.S."/>
            <person name="McKernan B."/>
            <person name="McKernan K."/>
            <person name="Mendez-Lago M."/>
            <person name="Minx P."/>
            <person name="Mollenhauer M.U."/>
            <person name="Montooth K."/>
            <person name="Mount S.M."/>
            <person name="Mu X."/>
            <person name="Myers E."/>
            <person name="Negre B."/>
            <person name="Newfeld S."/>
            <person name="Nielsen R."/>
            <person name="Noor M.A."/>
            <person name="O'Grady P."/>
            <person name="Pachter L."/>
            <person name="Papaceit M."/>
            <person name="Parisi M.J."/>
            <person name="Parisi M."/>
            <person name="Parts L."/>
            <person name="Pedersen J.S."/>
            <person name="Pesole G."/>
            <person name="Phillippy A.M."/>
            <person name="Ponting C.P."/>
            <person name="Pop M."/>
            <person name="Porcelli D."/>
            <person name="Powell J.R."/>
            <person name="Prohaska S."/>
            <person name="Pruitt K."/>
            <person name="Puig M."/>
            <person name="Quesneville H."/>
            <person name="Ram K.R."/>
            <person name="Rand D."/>
            <person name="Rasmussen M.D."/>
            <person name="Reed L.K."/>
            <person name="Reenan R."/>
            <person name="Reily A."/>
            <person name="Remington K.A."/>
            <person name="Rieger T.T."/>
            <person name="Ritchie M.G."/>
            <person name="Robin C."/>
            <person name="Rogers Y.H."/>
            <person name="Rohde C."/>
            <person name="Rozas J."/>
            <person name="Rubenfield M.J."/>
            <person name="Ruiz A."/>
            <person name="Russo S."/>
            <person name="Salzberg S.L."/>
            <person name="Sanchez-Gracia A."/>
            <person name="Saranga D.J."/>
            <person name="Sato H."/>
            <person name="Schaeffer S.W."/>
            <person name="Schatz M.C."/>
            <person name="Schlenke T."/>
            <person name="Schwartz R."/>
            <person name="Segarra C."/>
            <person name="Singh R.S."/>
            <person name="Sirot L."/>
            <person name="Sirota M."/>
            <person name="Sisneros N.B."/>
            <person name="Smith C.D."/>
            <person name="Smith T.F."/>
            <person name="Spieth J."/>
            <person name="Stage D.E."/>
            <person name="Stark A."/>
            <person name="Stephan W."/>
            <person name="Strausberg R.L."/>
            <person name="Strempel S."/>
            <person name="Sturgill D."/>
            <person name="Sutton G."/>
            <person name="Sutton G.G."/>
            <person name="Tao W."/>
            <person name="Teichmann S."/>
            <person name="Tobari Y.N."/>
            <person name="Tomimura Y."/>
            <person name="Tsolas J.M."/>
            <person name="Valente V.L."/>
            <person name="Venter E."/>
            <person name="Venter J.C."/>
            <person name="Vicario S."/>
            <person name="Vieira F.G."/>
            <person name="Vilella A.J."/>
            <person name="Villasante A."/>
            <person name="Walenz B."/>
            <person name="Wang J."/>
            <person name="Wasserman M."/>
            <person name="Watts T."/>
            <person name="Wilson D."/>
            <person name="Wilson R.K."/>
            <person name="Wing R.A."/>
            <person name="Wolfner M.F."/>
            <person name="Wong A."/>
            <person name="Wong G.K."/>
            <person name="Wu C.I."/>
            <person name="Wu G."/>
            <person name="Yamamoto D."/>
            <person name="Yang H.P."/>
            <person name="Yang S.P."/>
            <person name="Yorke J.A."/>
            <person name="Yoshida K."/>
            <person name="Zdobnov E."/>
            <person name="Zhang P."/>
            <person name="Zhang Y."/>
            <person name="Zimin A.V."/>
            <person name="Baldwin J."/>
            <person name="Abdouelleil A."/>
            <person name="Abdulkadir J."/>
            <person name="Abebe A."/>
            <person name="Abera B."/>
            <person name="Abreu J."/>
            <person name="Acer S.C."/>
            <person name="Aftuck L."/>
            <person name="Alexander A."/>
            <person name="An P."/>
            <person name="Anderson E."/>
            <person name="Anderson S."/>
            <person name="Arachi H."/>
            <person name="Azer M."/>
            <person name="Bachantsang P."/>
            <person name="Barry A."/>
            <person name="Bayul T."/>
            <person name="Berlin A."/>
            <person name="Bessette D."/>
            <person name="Bloom T."/>
            <person name="Blye J."/>
            <person name="Boguslavskiy L."/>
            <person name="Bonnet C."/>
            <person name="Boukhgalter B."/>
            <person name="Bourzgui I."/>
            <person name="Brown A."/>
            <person name="Cahill P."/>
            <person name="Channer S."/>
            <person name="Cheshatsang Y."/>
            <person name="Chuda L."/>
            <person name="Citroen M."/>
            <person name="Collymore A."/>
            <person name="Cooke P."/>
            <person name="Costello M."/>
            <person name="D'Aco K."/>
            <person name="Daza R."/>
            <person name="De Haan G."/>
            <person name="DeGray S."/>
            <person name="DeMaso C."/>
            <person name="Dhargay N."/>
            <person name="Dooley K."/>
            <person name="Dooley E."/>
            <person name="Doricent M."/>
            <person name="Dorje P."/>
            <person name="Dorjee K."/>
            <person name="Dupes A."/>
            <person name="Elong R."/>
            <person name="Falk J."/>
            <person name="Farina A."/>
            <person name="Faro S."/>
            <person name="Ferguson D."/>
            <person name="Fisher S."/>
            <person name="Foley C.D."/>
            <person name="Franke A."/>
            <person name="Friedrich D."/>
            <person name="Gadbois L."/>
            <person name="Gearin G."/>
            <person name="Gearin C.R."/>
            <person name="Giannoukos G."/>
            <person name="Goode T."/>
            <person name="Graham J."/>
            <person name="Grandbois E."/>
            <person name="Grewal S."/>
            <person name="Gyaltsen K."/>
            <person name="Hafez N."/>
            <person name="Hagos B."/>
            <person name="Hall J."/>
            <person name="Henson C."/>
            <person name="Hollinger A."/>
            <person name="Honan T."/>
            <person name="Huard M.D."/>
            <person name="Hughes L."/>
            <person name="Hurhula B."/>
            <person name="Husby M.E."/>
            <person name="Kamat A."/>
            <person name="Kanga B."/>
            <person name="Kashin S."/>
            <person name="Khazanovich D."/>
            <person name="Kisner P."/>
            <person name="Lance K."/>
            <person name="Lara M."/>
            <person name="Lee W."/>
            <person name="Lennon N."/>
            <person name="Letendre F."/>
            <person name="LeVine R."/>
            <person name="Lipovsky A."/>
            <person name="Liu X."/>
            <person name="Liu J."/>
            <person name="Liu S."/>
            <person name="Lokyitsang T."/>
            <person name="Lokyitsang Y."/>
            <person name="Lubonja R."/>
            <person name="Lui A."/>
            <person name="MacDonald P."/>
            <person name="Magnisalis V."/>
            <person name="Maru K."/>
            <person name="Matthews C."/>
            <person name="McCusker W."/>
            <person name="McDonough S."/>
            <person name="Mehta T."/>
            <person name="Meldrim J."/>
            <person name="Meneus L."/>
            <person name="Mihai O."/>
            <person name="Mihalev A."/>
            <person name="Mihova T."/>
            <person name="Mittelman R."/>
            <person name="Mlenga V."/>
            <person name="Montmayeur A."/>
            <person name="Mulrain L."/>
            <person name="Navidi A."/>
            <person name="Naylor J."/>
            <person name="Negash T."/>
            <person name="Nguyen T."/>
            <person name="Nguyen N."/>
            <person name="Nicol R."/>
            <person name="Norbu C."/>
            <person name="Norbu N."/>
            <person name="Novod N."/>
            <person name="O'Neill B."/>
            <person name="Osman S."/>
            <person name="Markiewicz E."/>
            <person name="Oyono O.L."/>
            <person name="Patti C."/>
            <person name="Phunkhang P."/>
            <person name="Pierre F."/>
            <person name="Priest M."/>
            <person name="Raghuraman S."/>
            <person name="Rege F."/>
            <person name="Reyes R."/>
            <person name="Rise C."/>
            <person name="Rogov P."/>
            <person name="Ross K."/>
            <person name="Ryan E."/>
            <person name="Settipalli S."/>
            <person name="Shea T."/>
            <person name="Sherpa N."/>
            <person name="Shi L."/>
            <person name="Shih D."/>
            <person name="Sparrow T."/>
            <person name="Spaulding J."/>
            <person name="Stalker J."/>
            <person name="Stange-Thomann N."/>
            <person name="Stavropoulos S."/>
            <person name="Stone C."/>
            <person name="Strader C."/>
            <person name="Tesfaye S."/>
            <person name="Thomson T."/>
            <person name="Thoulutsang Y."/>
            <person name="Thoulutsang D."/>
            <person name="Topham K."/>
            <person name="Topping I."/>
            <person name="Tsamla T."/>
            <person name="Vassiliev H."/>
            <person name="Vo A."/>
            <person name="Wangchuk T."/>
            <person name="Wangdi T."/>
            <person name="Weiand M."/>
            <person name="Wilkinson J."/>
            <person name="Wilson A."/>
            <person name="Yadav S."/>
            <person name="Young G."/>
            <person name="Yu Q."/>
            <person name="Zembek L."/>
            <person name="Zhong D."/>
            <person name="Zimmer A."/>
            <person name="Zwirko Z."/>
            <person name="Jaffe D.B."/>
            <person name="Alvarez P."/>
            <person name="Brockman W."/>
            <person name="Butler J."/>
            <person name="Chin C."/>
            <person name="Gnerre S."/>
            <person name="Grabherr M."/>
            <person name="Kleber M."/>
            <person name="Mauceli E."/>
            <person name="MacCallum I."/>
        </authorList>
    </citation>
    <scope>NUCLEOTIDE SEQUENCE [LARGE SCALE GENOMIC DNA]</scope>
    <source>
        <strain evidence="2">Tucson 15287-2541.00</strain>
    </source>
</reference>
<gene>
    <name evidence="1" type="primary">Dgri\GH23052</name>
    <name evidence="1" type="ORF">Dgri_GH23052</name>
</gene>
<dbReference type="EMBL" id="CH916375">
    <property type="protein sequence ID" value="EDV98329.1"/>
    <property type="molecule type" value="Genomic_DNA"/>
</dbReference>